<dbReference type="AlphaFoldDB" id="A0A835IAD1"/>
<keyword evidence="1" id="KW-0547">Nucleotide-binding</keyword>
<proteinExistence type="predicted"/>
<dbReference type="SUPFAM" id="SSF56112">
    <property type="entry name" value="Protein kinase-like (PK-like)"/>
    <property type="match status" value="1"/>
</dbReference>
<sequence length="175" mass="19377">MNPKLGDFDLAKLCDHRVDRQTSRHAGTLNYIAQELARTSKASTHIDVYLFGVFLTTVPNQERGLIGLAIATVGLTMEAAQHLEGGVGVSLQFSVTAYLQQQLQRDFSVLAMASSSFPLNNVEHWEREFKDHGSVHLCSIDNKKISHGEEEENATEVVRYGMVDETKAIFITPGT</sequence>
<comment type="caution">
    <text evidence="3">The sequence shown here is derived from an EMBL/GenBank/DDBJ whole genome shotgun (WGS) entry which is preliminary data.</text>
</comment>
<accession>A0A835IAD1</accession>
<dbReference type="Proteomes" id="UP000631114">
    <property type="component" value="Unassembled WGS sequence"/>
</dbReference>
<dbReference type="GO" id="GO:0005524">
    <property type="term" value="F:ATP binding"/>
    <property type="evidence" value="ECO:0007669"/>
    <property type="project" value="UniProtKB-KW"/>
</dbReference>
<evidence type="ECO:0000256" key="2">
    <source>
        <dbReference type="ARBA" id="ARBA00022840"/>
    </source>
</evidence>
<keyword evidence="2" id="KW-0067">ATP-binding</keyword>
<dbReference type="Gene3D" id="1.10.510.10">
    <property type="entry name" value="Transferase(Phosphotransferase) domain 1"/>
    <property type="match status" value="1"/>
</dbReference>
<dbReference type="InterPro" id="IPR050528">
    <property type="entry name" value="L-type_Lectin-RKs"/>
</dbReference>
<gene>
    <name evidence="3" type="ORF">IFM89_005606</name>
</gene>
<evidence type="ECO:0000256" key="1">
    <source>
        <dbReference type="ARBA" id="ARBA00022741"/>
    </source>
</evidence>
<dbReference type="EMBL" id="JADFTS010000003">
    <property type="protein sequence ID" value="KAF9613127.1"/>
    <property type="molecule type" value="Genomic_DNA"/>
</dbReference>
<name>A0A835IAD1_9MAGN</name>
<reference evidence="3 4" key="1">
    <citation type="submission" date="2020-10" db="EMBL/GenBank/DDBJ databases">
        <title>The Coptis chinensis genome and diversification of protoberbering-type alkaloids.</title>
        <authorList>
            <person name="Wang B."/>
            <person name="Shu S."/>
            <person name="Song C."/>
            <person name="Liu Y."/>
        </authorList>
    </citation>
    <scope>NUCLEOTIDE SEQUENCE [LARGE SCALE GENOMIC DNA]</scope>
    <source>
        <strain evidence="3">HL-2020</strain>
        <tissue evidence="3">Leaf</tissue>
    </source>
</reference>
<evidence type="ECO:0000313" key="3">
    <source>
        <dbReference type="EMBL" id="KAF9613127.1"/>
    </source>
</evidence>
<dbReference type="PANTHER" id="PTHR27007">
    <property type="match status" value="1"/>
</dbReference>
<dbReference type="InterPro" id="IPR011009">
    <property type="entry name" value="Kinase-like_dom_sf"/>
</dbReference>
<evidence type="ECO:0000313" key="4">
    <source>
        <dbReference type="Proteomes" id="UP000631114"/>
    </source>
</evidence>
<keyword evidence="4" id="KW-1185">Reference proteome</keyword>
<organism evidence="3 4">
    <name type="scientific">Coptis chinensis</name>
    <dbReference type="NCBI Taxonomy" id="261450"/>
    <lineage>
        <taxon>Eukaryota</taxon>
        <taxon>Viridiplantae</taxon>
        <taxon>Streptophyta</taxon>
        <taxon>Embryophyta</taxon>
        <taxon>Tracheophyta</taxon>
        <taxon>Spermatophyta</taxon>
        <taxon>Magnoliopsida</taxon>
        <taxon>Ranunculales</taxon>
        <taxon>Ranunculaceae</taxon>
        <taxon>Coptidoideae</taxon>
        <taxon>Coptis</taxon>
    </lineage>
</organism>
<protein>
    <submittedName>
        <fullName evidence="3">Uncharacterized protein</fullName>
    </submittedName>
</protein>